<dbReference type="InterPro" id="IPR036638">
    <property type="entry name" value="HLH_DNA-bd_sf"/>
</dbReference>
<feature type="compositionally biased region" description="Polar residues" evidence="7">
    <location>
        <begin position="192"/>
        <end position="212"/>
    </location>
</feature>
<evidence type="ECO:0000313" key="10">
    <source>
        <dbReference type="Proteomes" id="UP001473302"/>
    </source>
</evidence>
<feature type="compositionally biased region" description="Polar residues" evidence="7">
    <location>
        <begin position="9"/>
        <end position="24"/>
    </location>
</feature>
<feature type="region of interest" description="Disordered" evidence="7">
    <location>
        <begin position="1"/>
        <end position="24"/>
    </location>
</feature>
<evidence type="ECO:0000256" key="4">
    <source>
        <dbReference type="ARBA" id="ARBA00023163"/>
    </source>
</evidence>
<dbReference type="PROSITE" id="PS50888">
    <property type="entry name" value="BHLH"/>
    <property type="match status" value="1"/>
</dbReference>
<dbReference type="SMART" id="SM00353">
    <property type="entry name" value="HLH"/>
    <property type="match status" value="1"/>
</dbReference>
<dbReference type="Gene3D" id="4.10.280.10">
    <property type="entry name" value="Helix-loop-helix DNA-binding domain"/>
    <property type="match status" value="1"/>
</dbReference>
<dbReference type="PANTHER" id="PTHR10328:SF3">
    <property type="entry name" value="PROTEIN MAX"/>
    <property type="match status" value="1"/>
</dbReference>
<keyword evidence="3" id="KW-0010">Activator</keyword>
<sequence>MPTERKNKSTSTSPNINDSHSTLNIRQRTFAPTSASSTYPLGISFLSTSTTLNESEDMAYIEKRTAHNALERQRREGLNSKFQELAHVLPALQQIRRPSKSMIVSKSLEFVSKAVERRTDYEGQLESLRLENAQLVRQAAISTKRIKSQVEKDRASTCKKSKKPVTSKATSPSKSISVIRSRKSSSKMKPQLRQSSLPINNKPSSSNCSPVQGITEPTEPPSAEPPSQKRSRNDTSPTQKTLHQPHEKLVKRRRRNLTTEINSTDSNNAIADYRSLVDQPTQPNRHNRYSSHQPFSAATNLNDIISPGSSRHNSITSDQLTVSYSHDTIDPENEVLVVPSQFDIAATSTHFSGEQTYYNTFENFENVVSTIPALRTPIGRNTTTINQQPYDPSLDIFNSLMQDQNSSNNNTNYYWHP</sequence>
<reference evidence="9 10" key="1">
    <citation type="submission" date="2024-04" db="EMBL/GenBank/DDBJ databases">
        <title>genome sequences of Mucor flavus KT1a and Helicostylum pulchrum KT1b strains isolated from the surface of a dry-aged beef.</title>
        <authorList>
            <person name="Toyotome T."/>
            <person name="Hosono M."/>
            <person name="Torimaru M."/>
            <person name="Fukuda K."/>
            <person name="Mikami N."/>
        </authorList>
    </citation>
    <scope>NUCLEOTIDE SEQUENCE [LARGE SCALE GENOMIC DNA]</scope>
    <source>
        <strain evidence="9 10">KT1a</strain>
    </source>
</reference>
<feature type="region of interest" description="Disordered" evidence="7">
    <location>
        <begin position="146"/>
        <end position="266"/>
    </location>
</feature>
<feature type="domain" description="BHLH" evidence="8">
    <location>
        <begin position="62"/>
        <end position="114"/>
    </location>
</feature>
<dbReference type="InterPro" id="IPR011598">
    <property type="entry name" value="bHLH_dom"/>
</dbReference>
<keyword evidence="1" id="KW-0805">Transcription regulation</keyword>
<keyword evidence="4" id="KW-0804">Transcription</keyword>
<evidence type="ECO:0000256" key="2">
    <source>
        <dbReference type="ARBA" id="ARBA00023125"/>
    </source>
</evidence>
<evidence type="ECO:0000313" key="9">
    <source>
        <dbReference type="EMBL" id="GAA5814849.1"/>
    </source>
</evidence>
<accession>A0ABP9Z6Y6</accession>
<evidence type="ECO:0000256" key="1">
    <source>
        <dbReference type="ARBA" id="ARBA00023015"/>
    </source>
</evidence>
<proteinExistence type="predicted"/>
<protein>
    <recommendedName>
        <fullName evidence="8">BHLH domain-containing protein</fullName>
    </recommendedName>
</protein>
<organism evidence="9 10">
    <name type="scientific">Mucor flavus</name>
    <dbReference type="NCBI Taxonomy" id="439312"/>
    <lineage>
        <taxon>Eukaryota</taxon>
        <taxon>Fungi</taxon>
        <taxon>Fungi incertae sedis</taxon>
        <taxon>Mucoromycota</taxon>
        <taxon>Mucoromycotina</taxon>
        <taxon>Mucoromycetes</taxon>
        <taxon>Mucorales</taxon>
        <taxon>Mucorineae</taxon>
        <taxon>Mucoraceae</taxon>
        <taxon>Mucor</taxon>
    </lineage>
</organism>
<dbReference type="EMBL" id="BAABUK010000023">
    <property type="protein sequence ID" value="GAA5814849.1"/>
    <property type="molecule type" value="Genomic_DNA"/>
</dbReference>
<keyword evidence="5" id="KW-0539">Nucleus</keyword>
<keyword evidence="10" id="KW-1185">Reference proteome</keyword>
<evidence type="ECO:0000256" key="7">
    <source>
        <dbReference type="SAM" id="MobiDB-lite"/>
    </source>
</evidence>
<evidence type="ECO:0000259" key="8">
    <source>
        <dbReference type="PROSITE" id="PS50888"/>
    </source>
</evidence>
<comment type="caution">
    <text evidence="9">The sequence shown here is derived from an EMBL/GenBank/DDBJ whole genome shotgun (WGS) entry which is preliminary data.</text>
</comment>
<feature type="coiled-coil region" evidence="6">
    <location>
        <begin position="111"/>
        <end position="138"/>
    </location>
</feature>
<dbReference type="Pfam" id="PF00010">
    <property type="entry name" value="HLH"/>
    <property type="match status" value="1"/>
</dbReference>
<keyword evidence="2" id="KW-0238">DNA-binding</keyword>
<dbReference type="Proteomes" id="UP001473302">
    <property type="component" value="Unassembled WGS sequence"/>
</dbReference>
<evidence type="ECO:0000256" key="3">
    <source>
        <dbReference type="ARBA" id="ARBA00023159"/>
    </source>
</evidence>
<evidence type="ECO:0000256" key="6">
    <source>
        <dbReference type="SAM" id="Coils"/>
    </source>
</evidence>
<name>A0ABP9Z6Y6_9FUNG</name>
<dbReference type="PANTHER" id="PTHR10328">
    <property type="entry name" value="PROTEIN MAX MYC-ASSOCIATED FACTOR X"/>
    <property type="match status" value="1"/>
</dbReference>
<evidence type="ECO:0000256" key="5">
    <source>
        <dbReference type="ARBA" id="ARBA00023242"/>
    </source>
</evidence>
<gene>
    <name evidence="9" type="ORF">MFLAVUS_008352</name>
</gene>
<keyword evidence="6" id="KW-0175">Coiled coil</keyword>
<dbReference type="SUPFAM" id="SSF47459">
    <property type="entry name" value="HLH, helix-loop-helix DNA-binding domain"/>
    <property type="match status" value="1"/>
</dbReference>